<keyword evidence="5" id="KW-1185">Reference proteome</keyword>
<evidence type="ECO:0000256" key="1">
    <source>
        <dbReference type="ARBA" id="ARBA00008056"/>
    </source>
</evidence>
<sequence length="369" mass="41066">MSGVHLASTLPPHHPARIGYLRTFDIPEVVTGSATDRKLGELLVKAWRQDGILQVSIPSTNPTLATAFEKSKAYFAQPHEQKAACVDDQSFAGYIASGEEITAGIADYSEIFTVTKDLPETDSRVQNRWPCHGPCPWPNTEYEIAMKNLMTQMETYGDRLLKLTAYGLGLEDENELNNLVEDGWHHMRNLRFPPVNNTNGKGVRGRGIGSHTDYGLLVIAAQDHVGGLFVRPPIEGEVYENWKTSAAGAHENDSQWVYVPPMPNVFTVFPGDMLQYLTSSHLPSTPHKVGLNTAERFAFAYFHEPNFNAVCKPLKEFSHAGGGGGEKSNEGIHYGTHFTNMFMRNYPERITAKSMREEGRMEVLEGLAR</sequence>
<dbReference type="EMBL" id="ML977181">
    <property type="protein sequence ID" value="KAF1982759.1"/>
    <property type="molecule type" value="Genomic_DNA"/>
</dbReference>
<dbReference type="PROSITE" id="PS51471">
    <property type="entry name" value="FE2OG_OXY"/>
    <property type="match status" value="1"/>
</dbReference>
<protein>
    <submittedName>
        <fullName evidence="4">2-oxoglutarate-dependent ethylene/succinate-forming enzyme</fullName>
    </submittedName>
</protein>
<comment type="similarity">
    <text evidence="1 2">Belongs to the iron/ascorbate-dependent oxidoreductase family.</text>
</comment>
<dbReference type="OrthoDB" id="288590at2759"/>
<proteinExistence type="inferred from homology"/>
<dbReference type="InterPro" id="IPR027443">
    <property type="entry name" value="IPNS-like_sf"/>
</dbReference>
<organism evidence="4 5">
    <name type="scientific">Aulographum hederae CBS 113979</name>
    <dbReference type="NCBI Taxonomy" id="1176131"/>
    <lineage>
        <taxon>Eukaryota</taxon>
        <taxon>Fungi</taxon>
        <taxon>Dikarya</taxon>
        <taxon>Ascomycota</taxon>
        <taxon>Pezizomycotina</taxon>
        <taxon>Dothideomycetes</taxon>
        <taxon>Pleosporomycetidae</taxon>
        <taxon>Aulographales</taxon>
        <taxon>Aulographaceae</taxon>
    </lineage>
</organism>
<reference evidence="4" key="1">
    <citation type="journal article" date="2020" name="Stud. Mycol.">
        <title>101 Dothideomycetes genomes: a test case for predicting lifestyles and emergence of pathogens.</title>
        <authorList>
            <person name="Haridas S."/>
            <person name="Albert R."/>
            <person name="Binder M."/>
            <person name="Bloem J."/>
            <person name="Labutti K."/>
            <person name="Salamov A."/>
            <person name="Andreopoulos B."/>
            <person name="Baker S."/>
            <person name="Barry K."/>
            <person name="Bills G."/>
            <person name="Bluhm B."/>
            <person name="Cannon C."/>
            <person name="Castanera R."/>
            <person name="Culley D."/>
            <person name="Daum C."/>
            <person name="Ezra D."/>
            <person name="Gonzalez J."/>
            <person name="Henrissat B."/>
            <person name="Kuo A."/>
            <person name="Liang C."/>
            <person name="Lipzen A."/>
            <person name="Lutzoni F."/>
            <person name="Magnuson J."/>
            <person name="Mondo S."/>
            <person name="Nolan M."/>
            <person name="Ohm R."/>
            <person name="Pangilinan J."/>
            <person name="Park H.-J."/>
            <person name="Ramirez L."/>
            <person name="Alfaro M."/>
            <person name="Sun H."/>
            <person name="Tritt A."/>
            <person name="Yoshinaga Y."/>
            <person name="Zwiers L.-H."/>
            <person name="Turgeon B."/>
            <person name="Goodwin S."/>
            <person name="Spatafora J."/>
            <person name="Crous P."/>
            <person name="Grigoriev I."/>
        </authorList>
    </citation>
    <scope>NUCLEOTIDE SEQUENCE</scope>
    <source>
        <strain evidence="4">CBS 113979</strain>
    </source>
</reference>
<gene>
    <name evidence="4" type="ORF">K402DRAFT_339692</name>
</gene>
<dbReference type="Pfam" id="PF14226">
    <property type="entry name" value="DIOX_N"/>
    <property type="match status" value="1"/>
</dbReference>
<accession>A0A6G1GPS7</accession>
<dbReference type="GO" id="GO:0044283">
    <property type="term" value="P:small molecule biosynthetic process"/>
    <property type="evidence" value="ECO:0007669"/>
    <property type="project" value="UniProtKB-ARBA"/>
</dbReference>
<dbReference type="GO" id="GO:0046872">
    <property type="term" value="F:metal ion binding"/>
    <property type="evidence" value="ECO:0007669"/>
    <property type="project" value="UniProtKB-KW"/>
</dbReference>
<dbReference type="InterPro" id="IPR005123">
    <property type="entry name" value="Oxoglu/Fe-dep_dioxygenase_dom"/>
</dbReference>
<evidence type="ECO:0000256" key="2">
    <source>
        <dbReference type="RuleBase" id="RU003682"/>
    </source>
</evidence>
<dbReference type="InterPro" id="IPR044861">
    <property type="entry name" value="IPNS-like_FE2OG_OXY"/>
</dbReference>
<keyword evidence="2" id="KW-0560">Oxidoreductase</keyword>
<feature type="domain" description="Fe2OG dioxygenase" evidence="3">
    <location>
        <begin position="183"/>
        <end position="305"/>
    </location>
</feature>
<dbReference type="GO" id="GO:0016491">
    <property type="term" value="F:oxidoreductase activity"/>
    <property type="evidence" value="ECO:0007669"/>
    <property type="project" value="UniProtKB-KW"/>
</dbReference>
<dbReference type="SUPFAM" id="SSF51197">
    <property type="entry name" value="Clavaminate synthase-like"/>
    <property type="match status" value="1"/>
</dbReference>
<dbReference type="InterPro" id="IPR026992">
    <property type="entry name" value="DIOX_N"/>
</dbReference>
<evidence type="ECO:0000313" key="4">
    <source>
        <dbReference type="EMBL" id="KAF1982759.1"/>
    </source>
</evidence>
<dbReference type="Proteomes" id="UP000800041">
    <property type="component" value="Unassembled WGS sequence"/>
</dbReference>
<dbReference type="Gene3D" id="2.60.120.330">
    <property type="entry name" value="B-lactam Antibiotic, Isopenicillin N Synthase, Chain"/>
    <property type="match status" value="1"/>
</dbReference>
<dbReference type="AlphaFoldDB" id="A0A6G1GPS7"/>
<name>A0A6G1GPS7_9PEZI</name>
<keyword evidence="2" id="KW-0479">Metal-binding</keyword>
<keyword evidence="2" id="KW-0408">Iron</keyword>
<dbReference type="PANTHER" id="PTHR47990">
    <property type="entry name" value="2-OXOGLUTARATE (2OG) AND FE(II)-DEPENDENT OXYGENASE SUPERFAMILY PROTEIN-RELATED"/>
    <property type="match status" value="1"/>
</dbReference>
<evidence type="ECO:0000259" key="3">
    <source>
        <dbReference type="PROSITE" id="PS51471"/>
    </source>
</evidence>
<evidence type="ECO:0000313" key="5">
    <source>
        <dbReference type="Proteomes" id="UP000800041"/>
    </source>
</evidence>
<dbReference type="Pfam" id="PF03171">
    <property type="entry name" value="2OG-FeII_Oxy"/>
    <property type="match status" value="1"/>
</dbReference>
<dbReference type="InterPro" id="IPR050231">
    <property type="entry name" value="Iron_ascorbate_oxido_reductase"/>
</dbReference>